<dbReference type="PANTHER" id="PTHR15955">
    <property type="entry name" value="RWD DOMAIN CONTAINING PROTEIN 2"/>
    <property type="match status" value="1"/>
</dbReference>
<proteinExistence type="predicted"/>
<gene>
    <name evidence="2" type="ORF">SUNI508_03052</name>
</gene>
<dbReference type="PIRSF" id="PIRSF038021">
    <property type="entry name" value="UCP038021_RWDD2"/>
    <property type="match status" value="1"/>
</dbReference>
<dbReference type="SUPFAM" id="SSF54495">
    <property type="entry name" value="UBC-like"/>
    <property type="match status" value="1"/>
</dbReference>
<dbReference type="Pfam" id="PF06544">
    <property type="entry name" value="Prp3_C"/>
    <property type="match status" value="1"/>
</dbReference>
<keyword evidence="3" id="KW-1185">Reference proteome</keyword>
<name>A0ABR2VFW7_9PEZI</name>
<evidence type="ECO:0000313" key="3">
    <source>
        <dbReference type="Proteomes" id="UP001408356"/>
    </source>
</evidence>
<comment type="caution">
    <text evidence="2">The sequence shown here is derived from an EMBL/GenBank/DDBJ whole genome shotgun (WGS) entry which is preliminary data.</text>
</comment>
<accession>A0ABR2VFW7</accession>
<dbReference type="InterPro" id="IPR017359">
    <property type="entry name" value="Phi-like"/>
</dbReference>
<dbReference type="Proteomes" id="UP001408356">
    <property type="component" value="Unassembled WGS sequence"/>
</dbReference>
<dbReference type="InterPro" id="IPR016135">
    <property type="entry name" value="UBQ-conjugating_enzyme/RWD"/>
</dbReference>
<sequence length="328" mass="36346">MEEQLAVEEQSKFACLKAIRNGHISDLFGHIKSSRVMSRILPPELMELQLSQIDLLLAMYPEEAVIDSSSENVRADLVTWINGNSETPTKLPSTISVSLNLDLSGEISEPSGPVSVLLDLVIPIQHEGQEPPEDPPACWIRVKHSDSMSKAEVSSLQAGIPNEDLLSAIEHVKEACLTHIKTSKNPKVQETVEPSTEPLVRVWFYFPSISTRSKRDDLINHGPSYGLSGFLLAGKPGILCLEGGSRSIDDYMKFIKTDSWGDIPAHHKKVSERHRETGSISRVFAGMVEITDLLGERRGERANRNDMKAVEAWLDDRGLGDAFKKVLM</sequence>
<dbReference type="Gene3D" id="3.10.110.10">
    <property type="entry name" value="Ubiquitin Conjugating Enzyme"/>
    <property type="match status" value="1"/>
</dbReference>
<dbReference type="InterPro" id="IPR010541">
    <property type="entry name" value="Prp3_C"/>
</dbReference>
<evidence type="ECO:0000259" key="1">
    <source>
        <dbReference type="Pfam" id="PF06544"/>
    </source>
</evidence>
<feature type="domain" description="Small nuclear ribonucleoprotein Prp3 C-terminal" evidence="1">
    <location>
        <begin position="203"/>
        <end position="292"/>
    </location>
</feature>
<dbReference type="InterPro" id="IPR059181">
    <property type="entry name" value="RWDD2A-B_C"/>
</dbReference>
<reference evidence="2 3" key="1">
    <citation type="journal article" date="2024" name="J. Plant Pathol.">
        <title>Sequence and assembly of the genome of Seiridium unicorne, isolate CBS 538.82, causal agent of cypress canker disease.</title>
        <authorList>
            <person name="Scali E."/>
            <person name="Rocca G.D."/>
            <person name="Danti R."/>
            <person name="Garbelotto M."/>
            <person name="Barberini S."/>
            <person name="Baroncelli R."/>
            <person name="Emiliani G."/>
        </authorList>
    </citation>
    <scope>NUCLEOTIDE SEQUENCE [LARGE SCALE GENOMIC DNA]</scope>
    <source>
        <strain evidence="2 3">BM-138-508</strain>
    </source>
</reference>
<protein>
    <recommendedName>
        <fullName evidence="1">Small nuclear ribonucleoprotein Prp3 C-terminal domain-containing protein</fullName>
    </recommendedName>
</protein>
<dbReference type="PANTHER" id="PTHR15955:SF10">
    <property type="entry name" value="DUF1115 DOMAIN PROTEIN (AFU_ORTHOLOGUE AFUA_5G14750)"/>
    <property type="match status" value="1"/>
</dbReference>
<dbReference type="EMBL" id="JARVKF010000013">
    <property type="protein sequence ID" value="KAK9425691.1"/>
    <property type="molecule type" value="Genomic_DNA"/>
</dbReference>
<organism evidence="2 3">
    <name type="scientific">Seiridium unicorne</name>
    <dbReference type="NCBI Taxonomy" id="138068"/>
    <lineage>
        <taxon>Eukaryota</taxon>
        <taxon>Fungi</taxon>
        <taxon>Dikarya</taxon>
        <taxon>Ascomycota</taxon>
        <taxon>Pezizomycotina</taxon>
        <taxon>Sordariomycetes</taxon>
        <taxon>Xylariomycetidae</taxon>
        <taxon>Amphisphaeriales</taxon>
        <taxon>Sporocadaceae</taxon>
        <taxon>Seiridium</taxon>
    </lineage>
</organism>
<dbReference type="CDD" id="cd24163">
    <property type="entry name" value="RWDD2_C"/>
    <property type="match status" value="1"/>
</dbReference>
<evidence type="ECO:0000313" key="2">
    <source>
        <dbReference type="EMBL" id="KAK9425691.1"/>
    </source>
</evidence>